<evidence type="ECO:0000313" key="1">
    <source>
        <dbReference type="EMBL" id="NMB91897.1"/>
    </source>
</evidence>
<accession>A0A7X9HSZ2</accession>
<reference evidence="1 2" key="1">
    <citation type="journal article" date="2020" name="Biotechnol. Biofuels">
        <title>New insights from the biogas microbiome by comprehensive genome-resolved metagenomics of nearly 1600 species originating from multiple anaerobic digesters.</title>
        <authorList>
            <person name="Campanaro S."/>
            <person name="Treu L."/>
            <person name="Rodriguez-R L.M."/>
            <person name="Kovalovszki A."/>
            <person name="Ziels R.M."/>
            <person name="Maus I."/>
            <person name="Zhu X."/>
            <person name="Kougias P.G."/>
            <person name="Basile A."/>
            <person name="Luo G."/>
            <person name="Schluter A."/>
            <person name="Konstantinidis K.T."/>
            <person name="Angelidaki I."/>
        </authorList>
    </citation>
    <scope>NUCLEOTIDE SEQUENCE [LARGE SCALE GENOMIC DNA]</scope>
    <source>
        <strain evidence="1">AS27yjCOA_202</strain>
    </source>
</reference>
<organism evidence="1 2">
    <name type="scientific">candidate division WWE3 bacterium</name>
    <dbReference type="NCBI Taxonomy" id="2053526"/>
    <lineage>
        <taxon>Bacteria</taxon>
        <taxon>Katanobacteria</taxon>
    </lineage>
</organism>
<dbReference type="Proteomes" id="UP000590542">
    <property type="component" value="Unassembled WGS sequence"/>
</dbReference>
<dbReference type="EMBL" id="JAAZNV010000012">
    <property type="protein sequence ID" value="NMB91897.1"/>
    <property type="molecule type" value="Genomic_DNA"/>
</dbReference>
<gene>
    <name evidence="1" type="ORF">GYA37_03575</name>
</gene>
<protein>
    <submittedName>
        <fullName evidence="1">Uncharacterized protein</fullName>
    </submittedName>
</protein>
<comment type="caution">
    <text evidence="1">The sequence shown here is derived from an EMBL/GenBank/DDBJ whole genome shotgun (WGS) entry which is preliminary data.</text>
</comment>
<evidence type="ECO:0000313" key="2">
    <source>
        <dbReference type="Proteomes" id="UP000590542"/>
    </source>
</evidence>
<dbReference type="AlphaFoldDB" id="A0A7X9HSZ2"/>
<sequence length="133" mass="15508">MEEKNKRNTGIWEKISQDSLGVHERKLLEKIKVANKEMPEEVLNNILFSTYIGVESILSGVEGCTLSVFEVIFHSYLYSNKLTFAVAEEELRKRRIDIYLPSHQDGNRCVWTNLVRSKKKFLDIFNAEVIKEE</sequence>
<name>A0A7X9HSZ2_UNCKA</name>
<proteinExistence type="predicted"/>